<organism evidence="10 11">
    <name type="scientific">Diaporthe eres</name>
    <name type="common">Phomopsis oblonga</name>
    <dbReference type="NCBI Taxonomy" id="83184"/>
    <lineage>
        <taxon>Eukaryota</taxon>
        <taxon>Fungi</taxon>
        <taxon>Dikarya</taxon>
        <taxon>Ascomycota</taxon>
        <taxon>Pezizomycotina</taxon>
        <taxon>Sordariomycetes</taxon>
        <taxon>Sordariomycetidae</taxon>
        <taxon>Diaporthales</taxon>
        <taxon>Diaporthaceae</taxon>
        <taxon>Diaporthe</taxon>
        <taxon>Diaporthe eres species complex</taxon>
    </lineage>
</organism>
<evidence type="ECO:0000256" key="1">
    <source>
        <dbReference type="ARBA" id="ARBA00004141"/>
    </source>
</evidence>
<sequence length="1198" mass="131989">MAAAAAEPAQPVPEEQPSGQQTQSQENLSREGQNGTESSTQSQGLEPGEDPLRNAPTFKDELAPEREEEAPKEKPESPGFVEKIMQKLGLNDVLLKSMFKGSVAPVIGLAIYQAPSVTRQLTTLGYLVGVITVLALAVLPRGKFIQNMILNCLATAVGCAMAMLINYTGVRARLNTSDLREMAAFIQANGYAPYNSSQSAVCGVWLFFQIWLSNVIRAKYPAFNVPVIIYSIVVNISCTFGPEFPTLAVAEAFIQRLLTAIFMGLAIATAVSLVIFPISSRQVVAKQMAGVLGLFKKSIVLEKQYLQGLEKEDMFALEITETSAGRSEPERKGGKKDKGPKLTKEQKNALALRGTIGAIRELMGKIYGDMKFAKRDIAWGHLSAKDFGEMFNLIRMCVIPMTGIGTIMDIFQRVGRERGWDGDGPGDGGLFQRFQPIGKEESQRIWNDIMKQLHEPFEILSEAITQGIDHAGVLLKLFPQPKAQKKAAAQNAGTDADVEASGGELRPGQVGFSSVINAKIETFNSRKGEILRLWAKDKGLCSDGNFENWTQDSTRLFEKRRNDQAQLYVILYLEKLMQATGEAVQDLVAFAEAKAEDGTMSKKRLIFPNGRRLRKWFLGIFSNEDSTAEDSPDIMETGTNVVYLGQGWMNKKDPEHLPAANAWERFGNGVRRFSRFFGSPESVFGFRVACATMTIGIIAFLESSQHFFIQQRLVWAMIIIAIGMSQTSGQSTFGFLLRIGGTFIAMVNCFIIYYIVDRKVPGIFVFLWLFIFVEYYFFFKYPQFIPAAMICIVTQVLILGYELQTDLLGIAASESSGQPYYPLYTLAPYRLATVAAGAFVAFFWTVFPSPFTDRTWLRKDLSAVLYLLANYSSVVHTTMKATMSGTVGDMEIPGTPAHSLFKVRRKLFGKLTLLLPSLQMHANFQKFEPSLGGKFPEEQYQDIILRSTRIMNYCTLMSYVLTYLAPKGPAENSDKDWMHVLGEVFEDVSPVHNQILSTLTLLSNSLLSGQSLPPYLPLPKPYEMTRHLLSMRADGDHKSASKAARHSSTSSSASSASSSSSSTHSTTPAAQDTDGEPSNPSPNSRQDDKRQQEQHRSLEARSLLDARNMEQKGYTEFAVLQVCSTLIVGDLEGLIATVAGLVGTVDFSFRVEHNESDSSVSDLGSVRRVGTWASRATEARAAAASSAAGGEKGKGKKD</sequence>
<reference evidence="10 11" key="1">
    <citation type="submission" date="2024-02" db="EMBL/GenBank/DDBJ databases">
        <title>De novo assembly and annotation of 12 fungi associated with fruit tree decline syndrome in Ontario, Canada.</title>
        <authorList>
            <person name="Sulman M."/>
            <person name="Ellouze W."/>
            <person name="Ilyukhin E."/>
        </authorList>
    </citation>
    <scope>NUCLEOTIDE SEQUENCE [LARGE SCALE GENOMIC DNA]</scope>
    <source>
        <strain evidence="10 11">M169</strain>
    </source>
</reference>
<feature type="compositionally biased region" description="Basic and acidic residues" evidence="5">
    <location>
        <begin position="58"/>
        <end position="76"/>
    </location>
</feature>
<feature type="transmembrane region" description="Helical" evidence="6">
    <location>
        <begin position="735"/>
        <end position="756"/>
    </location>
</feature>
<keyword evidence="2 6" id="KW-0812">Transmembrane</keyword>
<evidence type="ECO:0000256" key="6">
    <source>
        <dbReference type="SAM" id="Phobius"/>
    </source>
</evidence>
<feature type="transmembrane region" description="Helical" evidence="6">
    <location>
        <begin position="190"/>
        <end position="208"/>
    </location>
</feature>
<keyword evidence="3 6" id="KW-1133">Transmembrane helix</keyword>
<dbReference type="PANTHER" id="PTHR37994:SF4">
    <property type="entry name" value="ER TRANSPORTER 6TM N-TERMINAL DOMAIN-CONTAINING PROTEIN-RELATED"/>
    <property type="match status" value="1"/>
</dbReference>
<evidence type="ECO:0000256" key="2">
    <source>
        <dbReference type="ARBA" id="ARBA00022692"/>
    </source>
</evidence>
<feature type="region of interest" description="Disordered" evidence="5">
    <location>
        <begin position="1"/>
        <end position="80"/>
    </location>
</feature>
<dbReference type="Pfam" id="PF13515">
    <property type="entry name" value="FUSC_2"/>
    <property type="match status" value="1"/>
</dbReference>
<feature type="domain" description="Putative ER transporter 6TM N-terminal" evidence="8">
    <location>
        <begin position="91"/>
        <end position="414"/>
    </location>
</feature>
<feature type="region of interest" description="Disordered" evidence="5">
    <location>
        <begin position="322"/>
        <end position="344"/>
    </location>
</feature>
<feature type="transmembrane region" description="Helical" evidence="6">
    <location>
        <begin position="762"/>
        <end position="779"/>
    </location>
</feature>
<feature type="domain" description="Integral membrane bound transporter" evidence="9">
    <location>
        <begin position="706"/>
        <end position="844"/>
    </location>
</feature>
<dbReference type="Pfam" id="PF10337">
    <property type="entry name" value="ArAE_2_N"/>
    <property type="match status" value="1"/>
</dbReference>
<feature type="compositionally biased region" description="Basic and acidic residues" evidence="5">
    <location>
        <begin position="1085"/>
        <end position="1096"/>
    </location>
</feature>
<dbReference type="InterPro" id="IPR018820">
    <property type="entry name" value="BRE4-related_DUF2421"/>
</dbReference>
<feature type="region of interest" description="Disordered" evidence="5">
    <location>
        <begin position="1034"/>
        <end position="1096"/>
    </location>
</feature>
<evidence type="ECO:0000259" key="7">
    <source>
        <dbReference type="Pfam" id="PF10334"/>
    </source>
</evidence>
<feature type="compositionally biased region" description="Low complexity" evidence="5">
    <location>
        <begin position="1"/>
        <end position="17"/>
    </location>
</feature>
<dbReference type="Pfam" id="PF10334">
    <property type="entry name" value="BRE4"/>
    <property type="match status" value="1"/>
</dbReference>
<evidence type="ECO:0000313" key="11">
    <source>
        <dbReference type="Proteomes" id="UP001430848"/>
    </source>
</evidence>
<feature type="transmembrane region" description="Helical" evidence="6">
    <location>
        <begin position="149"/>
        <end position="170"/>
    </location>
</feature>
<dbReference type="InterPro" id="IPR049453">
    <property type="entry name" value="Memb_transporter_dom"/>
</dbReference>
<dbReference type="Proteomes" id="UP001430848">
    <property type="component" value="Unassembled WGS sequence"/>
</dbReference>
<keyword evidence="4 6" id="KW-0472">Membrane</keyword>
<keyword evidence="11" id="KW-1185">Reference proteome</keyword>
<evidence type="ECO:0000259" key="9">
    <source>
        <dbReference type="Pfam" id="PF13515"/>
    </source>
</evidence>
<feature type="transmembrane region" description="Helical" evidence="6">
    <location>
        <begin position="124"/>
        <end position="142"/>
    </location>
</feature>
<accession>A0ABR1NYQ9</accession>
<feature type="transmembrane region" description="Helical" evidence="6">
    <location>
        <begin position="821"/>
        <end position="847"/>
    </location>
</feature>
<feature type="domain" description="DUF2421" evidence="7">
    <location>
        <begin position="848"/>
        <end position="1143"/>
    </location>
</feature>
<feature type="compositionally biased region" description="Basic and acidic residues" evidence="5">
    <location>
        <begin position="327"/>
        <end position="344"/>
    </location>
</feature>
<feature type="transmembrane region" description="Helical" evidence="6">
    <location>
        <begin position="682"/>
        <end position="701"/>
    </location>
</feature>
<dbReference type="PANTHER" id="PTHR37994">
    <property type="entry name" value="ARAE_2_N DOMAIN-CONTAINING PROTEIN-RELATED"/>
    <property type="match status" value="1"/>
</dbReference>
<evidence type="ECO:0000313" key="10">
    <source>
        <dbReference type="EMBL" id="KAK7720350.1"/>
    </source>
</evidence>
<evidence type="ECO:0008006" key="12">
    <source>
        <dbReference type="Google" id="ProtNLM"/>
    </source>
</evidence>
<evidence type="ECO:0000256" key="3">
    <source>
        <dbReference type="ARBA" id="ARBA00022989"/>
    </source>
</evidence>
<feature type="compositionally biased region" description="Polar residues" evidence="5">
    <location>
        <begin position="18"/>
        <end position="44"/>
    </location>
</feature>
<evidence type="ECO:0000256" key="5">
    <source>
        <dbReference type="SAM" id="MobiDB-lite"/>
    </source>
</evidence>
<dbReference type="InterPro" id="IPR018823">
    <property type="entry name" value="ArAE_2_N"/>
</dbReference>
<protein>
    <recommendedName>
        <fullName evidence="12">ER transporter 6TM N-terminal domain-containing protein</fullName>
    </recommendedName>
</protein>
<name>A0ABR1NYQ9_DIAER</name>
<evidence type="ECO:0000256" key="4">
    <source>
        <dbReference type="ARBA" id="ARBA00023136"/>
    </source>
</evidence>
<feature type="transmembrane region" description="Helical" evidence="6">
    <location>
        <begin position="784"/>
        <end position="801"/>
    </location>
</feature>
<proteinExistence type="predicted"/>
<gene>
    <name evidence="10" type="ORF">SLS63_009897</name>
</gene>
<comment type="caution">
    <text evidence="10">The sequence shown here is derived from an EMBL/GenBank/DDBJ whole genome shotgun (WGS) entry which is preliminary data.</text>
</comment>
<dbReference type="EMBL" id="JAKNSF020000076">
    <property type="protein sequence ID" value="KAK7720350.1"/>
    <property type="molecule type" value="Genomic_DNA"/>
</dbReference>
<feature type="compositionally biased region" description="Low complexity" evidence="5">
    <location>
        <begin position="1046"/>
        <end position="1070"/>
    </location>
</feature>
<comment type="subcellular location">
    <subcellularLocation>
        <location evidence="1">Membrane</location>
        <topology evidence="1">Multi-pass membrane protein</topology>
    </subcellularLocation>
</comment>
<feature type="transmembrane region" description="Helical" evidence="6">
    <location>
        <begin position="257"/>
        <end position="278"/>
    </location>
</feature>
<evidence type="ECO:0000259" key="8">
    <source>
        <dbReference type="Pfam" id="PF10337"/>
    </source>
</evidence>